<evidence type="ECO:0000256" key="2">
    <source>
        <dbReference type="ARBA" id="ARBA00022527"/>
    </source>
</evidence>
<gene>
    <name evidence="10" type="ORF">BAE44_0022394</name>
</gene>
<sequence length="285" mass="31783">MLANLKQRNVVQLLGFCMYGGWFGFGKGLYVCNEFFSVGSLDKYISASTNNPQVPLKWAIRYKIIRGICIGLEYLHEQCNKTVAHLDLKPSNILLDKEMVPKIADFGLSRAFVITKTHTYTAAAMGTNGYMAPELTERKEKGSRVGKKCDIYSLGVLILAIVMGEGPTATSDPNGVTFIRKIRERTEKRMKEPSADENRKQLKRDASLGDDDCLEDVEKCIDLAFKCVEKEPEKRPSATDICGRLLPPVPSTDTTRDHVALEVGDQQEEFVEGLDELHLLSSGEE</sequence>
<protein>
    <recommendedName>
        <fullName evidence="1">non-specific serine/threonine protein kinase</fullName>
        <ecNumber evidence="1">2.7.11.1</ecNumber>
    </recommendedName>
</protein>
<dbReference type="InterPro" id="IPR008271">
    <property type="entry name" value="Ser/Thr_kinase_AS"/>
</dbReference>
<dbReference type="InterPro" id="IPR011009">
    <property type="entry name" value="Kinase-like_dom_sf"/>
</dbReference>
<dbReference type="GO" id="GO:0004674">
    <property type="term" value="F:protein serine/threonine kinase activity"/>
    <property type="evidence" value="ECO:0007669"/>
    <property type="project" value="UniProtKB-KW"/>
</dbReference>
<dbReference type="SUPFAM" id="SSF56112">
    <property type="entry name" value="Protein kinase-like (PK-like)"/>
    <property type="match status" value="1"/>
</dbReference>
<dbReference type="STRING" id="888268.A0A1E5UUN3"/>
<proteinExistence type="predicted"/>
<evidence type="ECO:0000313" key="11">
    <source>
        <dbReference type="Proteomes" id="UP000095767"/>
    </source>
</evidence>
<dbReference type="PROSITE" id="PS50011">
    <property type="entry name" value="PROTEIN_KINASE_DOM"/>
    <property type="match status" value="1"/>
</dbReference>
<evidence type="ECO:0000256" key="1">
    <source>
        <dbReference type="ARBA" id="ARBA00012513"/>
    </source>
</evidence>
<dbReference type="Pfam" id="PF00069">
    <property type="entry name" value="Pkinase"/>
    <property type="match status" value="1"/>
</dbReference>
<evidence type="ECO:0000256" key="7">
    <source>
        <dbReference type="ARBA" id="ARBA00047899"/>
    </source>
</evidence>
<evidence type="ECO:0000256" key="8">
    <source>
        <dbReference type="ARBA" id="ARBA00048679"/>
    </source>
</evidence>
<dbReference type="OrthoDB" id="4062651at2759"/>
<evidence type="ECO:0000313" key="10">
    <source>
        <dbReference type="EMBL" id="OEL16587.1"/>
    </source>
</evidence>
<dbReference type="PANTHER" id="PTHR45707:SF46">
    <property type="entry name" value="PROTEIN KINASE DOMAIN-CONTAINING PROTEIN"/>
    <property type="match status" value="1"/>
</dbReference>
<dbReference type="InterPro" id="IPR000719">
    <property type="entry name" value="Prot_kinase_dom"/>
</dbReference>
<name>A0A1E5UUN3_9POAL</name>
<keyword evidence="4" id="KW-0547">Nucleotide-binding</keyword>
<keyword evidence="6" id="KW-0067">ATP-binding</keyword>
<feature type="domain" description="Protein kinase" evidence="9">
    <location>
        <begin position="1"/>
        <end position="261"/>
    </location>
</feature>
<reference evidence="10 11" key="1">
    <citation type="submission" date="2016-09" db="EMBL/GenBank/DDBJ databases">
        <title>The draft genome of Dichanthelium oligosanthes: A C3 panicoid grass species.</title>
        <authorList>
            <person name="Studer A.J."/>
            <person name="Schnable J.C."/>
            <person name="Brutnell T.P."/>
        </authorList>
    </citation>
    <scope>NUCLEOTIDE SEQUENCE [LARGE SCALE GENOMIC DNA]</scope>
    <source>
        <strain evidence="11">cv. Kellogg 1175</strain>
        <tissue evidence="10">Leaf</tissue>
    </source>
</reference>
<keyword evidence="11" id="KW-1185">Reference proteome</keyword>
<evidence type="ECO:0000256" key="6">
    <source>
        <dbReference type="ARBA" id="ARBA00022840"/>
    </source>
</evidence>
<organism evidence="10 11">
    <name type="scientific">Dichanthelium oligosanthes</name>
    <dbReference type="NCBI Taxonomy" id="888268"/>
    <lineage>
        <taxon>Eukaryota</taxon>
        <taxon>Viridiplantae</taxon>
        <taxon>Streptophyta</taxon>
        <taxon>Embryophyta</taxon>
        <taxon>Tracheophyta</taxon>
        <taxon>Spermatophyta</taxon>
        <taxon>Magnoliopsida</taxon>
        <taxon>Liliopsida</taxon>
        <taxon>Poales</taxon>
        <taxon>Poaceae</taxon>
        <taxon>PACMAD clade</taxon>
        <taxon>Panicoideae</taxon>
        <taxon>Panicodae</taxon>
        <taxon>Paniceae</taxon>
        <taxon>Dichantheliinae</taxon>
        <taxon>Dichanthelium</taxon>
    </lineage>
</organism>
<keyword evidence="2" id="KW-0723">Serine/threonine-protein kinase</keyword>
<keyword evidence="5 10" id="KW-0418">Kinase</keyword>
<dbReference type="Gene3D" id="1.10.510.10">
    <property type="entry name" value="Transferase(Phosphotransferase) domain 1"/>
    <property type="match status" value="1"/>
</dbReference>
<evidence type="ECO:0000259" key="9">
    <source>
        <dbReference type="PROSITE" id="PS50011"/>
    </source>
</evidence>
<dbReference type="GO" id="GO:0005524">
    <property type="term" value="F:ATP binding"/>
    <property type="evidence" value="ECO:0007669"/>
    <property type="project" value="UniProtKB-KW"/>
</dbReference>
<dbReference type="PROSITE" id="PS00108">
    <property type="entry name" value="PROTEIN_KINASE_ST"/>
    <property type="match status" value="1"/>
</dbReference>
<comment type="catalytic activity">
    <reaction evidence="7">
        <text>L-threonyl-[protein] + ATP = O-phospho-L-threonyl-[protein] + ADP + H(+)</text>
        <dbReference type="Rhea" id="RHEA:46608"/>
        <dbReference type="Rhea" id="RHEA-COMP:11060"/>
        <dbReference type="Rhea" id="RHEA-COMP:11605"/>
        <dbReference type="ChEBI" id="CHEBI:15378"/>
        <dbReference type="ChEBI" id="CHEBI:30013"/>
        <dbReference type="ChEBI" id="CHEBI:30616"/>
        <dbReference type="ChEBI" id="CHEBI:61977"/>
        <dbReference type="ChEBI" id="CHEBI:456216"/>
        <dbReference type="EC" id="2.7.11.1"/>
    </reaction>
</comment>
<evidence type="ECO:0000256" key="5">
    <source>
        <dbReference type="ARBA" id="ARBA00022777"/>
    </source>
</evidence>
<dbReference type="PANTHER" id="PTHR45707">
    <property type="entry name" value="C2 CALCIUM/LIPID-BINDING PLANT PHOSPHORIBOSYLTRANSFERASE FAMILY PROTEIN"/>
    <property type="match status" value="1"/>
</dbReference>
<dbReference type="AlphaFoldDB" id="A0A1E5UUN3"/>
<dbReference type="FunFam" id="1.10.510.10:FF:001023">
    <property type="entry name" value="Os07g0541700 protein"/>
    <property type="match status" value="1"/>
</dbReference>
<dbReference type="EMBL" id="LWDX02062609">
    <property type="protein sequence ID" value="OEL16587.1"/>
    <property type="molecule type" value="Genomic_DNA"/>
</dbReference>
<accession>A0A1E5UUN3</accession>
<dbReference type="Proteomes" id="UP000095767">
    <property type="component" value="Unassembled WGS sequence"/>
</dbReference>
<evidence type="ECO:0000256" key="3">
    <source>
        <dbReference type="ARBA" id="ARBA00022679"/>
    </source>
</evidence>
<comment type="caution">
    <text evidence="10">The sequence shown here is derived from an EMBL/GenBank/DDBJ whole genome shotgun (WGS) entry which is preliminary data.</text>
</comment>
<dbReference type="SMART" id="SM00220">
    <property type="entry name" value="S_TKc"/>
    <property type="match status" value="1"/>
</dbReference>
<keyword evidence="3" id="KW-0808">Transferase</keyword>
<evidence type="ECO:0000256" key="4">
    <source>
        <dbReference type="ARBA" id="ARBA00022741"/>
    </source>
</evidence>
<dbReference type="PIRSF" id="PIRSF000654">
    <property type="entry name" value="Integrin-linked_kinase"/>
    <property type="match status" value="1"/>
</dbReference>
<dbReference type="EC" id="2.7.11.1" evidence="1"/>
<keyword evidence="10" id="KW-0675">Receptor</keyword>
<comment type="catalytic activity">
    <reaction evidence="8">
        <text>L-seryl-[protein] + ATP = O-phospho-L-seryl-[protein] + ADP + H(+)</text>
        <dbReference type="Rhea" id="RHEA:17989"/>
        <dbReference type="Rhea" id="RHEA-COMP:9863"/>
        <dbReference type="Rhea" id="RHEA-COMP:11604"/>
        <dbReference type="ChEBI" id="CHEBI:15378"/>
        <dbReference type="ChEBI" id="CHEBI:29999"/>
        <dbReference type="ChEBI" id="CHEBI:30616"/>
        <dbReference type="ChEBI" id="CHEBI:83421"/>
        <dbReference type="ChEBI" id="CHEBI:456216"/>
        <dbReference type="EC" id="2.7.11.1"/>
    </reaction>
</comment>